<accession>M1NWN8</accession>
<dbReference type="InterPro" id="IPR037175">
    <property type="entry name" value="KFase_sf"/>
</dbReference>
<organism evidence="1 2">
    <name type="scientific">Corynebacterium halotolerans YIM 70093 = DSM 44683</name>
    <dbReference type="NCBI Taxonomy" id="1121362"/>
    <lineage>
        <taxon>Bacteria</taxon>
        <taxon>Bacillati</taxon>
        <taxon>Actinomycetota</taxon>
        <taxon>Actinomycetes</taxon>
        <taxon>Mycobacteriales</taxon>
        <taxon>Corynebacteriaceae</taxon>
        <taxon>Corynebacterium</taxon>
    </lineage>
</organism>
<dbReference type="EMBL" id="CP003697">
    <property type="protein sequence ID" value="AGF71905.1"/>
    <property type="molecule type" value="Genomic_DNA"/>
</dbReference>
<dbReference type="Gene3D" id="3.50.30.50">
    <property type="entry name" value="Putative cyclase"/>
    <property type="match status" value="1"/>
</dbReference>
<dbReference type="RefSeq" id="WP_015400324.1">
    <property type="nucleotide sequence ID" value="NC_020302.1"/>
</dbReference>
<dbReference type="SUPFAM" id="SSF102198">
    <property type="entry name" value="Putative cyclase"/>
    <property type="match status" value="1"/>
</dbReference>
<evidence type="ECO:0000313" key="1">
    <source>
        <dbReference type="EMBL" id="AGF71905.1"/>
    </source>
</evidence>
<keyword evidence="2" id="KW-1185">Reference proteome</keyword>
<dbReference type="GO" id="GO:0004061">
    <property type="term" value="F:arylformamidase activity"/>
    <property type="evidence" value="ECO:0007669"/>
    <property type="project" value="InterPro"/>
</dbReference>
<sequence length="244" mass="26113">MSADLWEVVSRLSHARFTDLTHHFRPGQPKFAADPDARVTRLADAATDGFTVDHYCLAGPWGTHVDAPSHADPHGRTLDDIPVRDSLLPLVVIDLATDASADPDLVVTRGHLAAWEERHGAIPAGSFVALRTGWSARWAGGDMHNLDAGGIQHTPGWGVDALALLHARGVTAIGHETLDADPGARVSAGEFPAQRWWLDHDHWQIEALTNLDRVPATGALLIAAWPAPVAGAAFPARAIAVVER</sequence>
<evidence type="ECO:0008006" key="3">
    <source>
        <dbReference type="Google" id="ProtNLM"/>
    </source>
</evidence>
<dbReference type="KEGG" id="chn:A605_04480"/>
<reference evidence="1 2" key="1">
    <citation type="journal article" date="2012" name="Stand. Genomic Sci.">
        <title>Genome sequence of the halotolerant bacterium Corynebacterium halotolerans type strain YIM 70093(T) (= DSM 44683(T)).</title>
        <authorList>
            <person name="Ruckert C."/>
            <person name="Albersmeier A."/>
            <person name="Al-Dilaimi A."/>
            <person name="Niehaus K."/>
            <person name="Szczepanowski R."/>
            <person name="Kalinowski J."/>
        </authorList>
    </citation>
    <scope>NUCLEOTIDE SEQUENCE [LARGE SCALE GENOMIC DNA]</scope>
    <source>
        <strain evidence="1">YIM 70093</strain>
    </source>
</reference>
<dbReference type="OrthoDB" id="7067800at2"/>
<protein>
    <recommendedName>
        <fullName evidence="3">Cyclase family protein</fullName>
    </recommendedName>
</protein>
<dbReference type="Proteomes" id="UP000011723">
    <property type="component" value="Chromosome"/>
</dbReference>
<dbReference type="eggNOG" id="COG1878">
    <property type="taxonomic scope" value="Bacteria"/>
</dbReference>
<evidence type="ECO:0000313" key="2">
    <source>
        <dbReference type="Proteomes" id="UP000011723"/>
    </source>
</evidence>
<dbReference type="Pfam" id="PF04199">
    <property type="entry name" value="Cyclase"/>
    <property type="match status" value="1"/>
</dbReference>
<dbReference type="AlphaFoldDB" id="M1NWN8"/>
<gene>
    <name evidence="1" type="ORF">A605_04480</name>
</gene>
<dbReference type="HOGENOM" id="CLU_030671_2_0_11"/>
<dbReference type="InterPro" id="IPR007325">
    <property type="entry name" value="KFase/CYL"/>
</dbReference>
<dbReference type="PANTHER" id="PTHR31118:SF12">
    <property type="entry name" value="CYCLASE-LIKE PROTEIN 2"/>
    <property type="match status" value="1"/>
</dbReference>
<proteinExistence type="predicted"/>
<dbReference type="PATRIC" id="fig|1121362.3.peg.900"/>
<dbReference type="GO" id="GO:0019441">
    <property type="term" value="P:L-tryptophan catabolic process to kynurenine"/>
    <property type="evidence" value="ECO:0007669"/>
    <property type="project" value="InterPro"/>
</dbReference>
<dbReference type="STRING" id="1121362.A605_04480"/>
<dbReference type="PANTHER" id="PTHR31118">
    <property type="entry name" value="CYCLASE-LIKE PROTEIN 2"/>
    <property type="match status" value="1"/>
</dbReference>
<name>M1NWN8_9CORY</name>